<feature type="transmembrane region" description="Helical" evidence="1">
    <location>
        <begin position="16"/>
        <end position="38"/>
    </location>
</feature>
<dbReference type="KEGG" id="rev:HUE57_07970"/>
<dbReference type="AlphaFoldDB" id="A0A6N0HV52"/>
<protein>
    <submittedName>
        <fullName evidence="2">Uncharacterized protein</fullName>
    </submittedName>
</protein>
<evidence type="ECO:0000313" key="3">
    <source>
        <dbReference type="Proteomes" id="UP000509658"/>
    </source>
</evidence>
<dbReference type="EMBL" id="CP054491">
    <property type="protein sequence ID" value="QKQ26228.1"/>
    <property type="molecule type" value="Genomic_DNA"/>
</dbReference>
<dbReference type="RefSeq" id="WP_174672998.1">
    <property type="nucleotide sequence ID" value="NZ_CP054491.1"/>
</dbReference>
<gene>
    <name evidence="2" type="ORF">HUE57_07970</name>
</gene>
<keyword evidence="3" id="KW-1185">Reference proteome</keyword>
<evidence type="ECO:0000313" key="2">
    <source>
        <dbReference type="EMBL" id="QKQ26228.1"/>
    </source>
</evidence>
<reference evidence="2 3" key="1">
    <citation type="submission" date="2020-05" db="EMBL/GenBank/DDBJ databases">
        <title>Horizontal transmission and recombination maintain forever young bacterial symbiont genomes.</title>
        <authorList>
            <person name="Russell S.L."/>
            <person name="Pepper-Tunick E."/>
            <person name="Svedberg J."/>
            <person name="Byrne A."/>
            <person name="Ruelas Castillo J."/>
            <person name="Vollmers C."/>
            <person name="Beinart R.A."/>
            <person name="Corbett-Detig R."/>
        </authorList>
    </citation>
    <scope>NUCLEOTIDE SEQUENCE [LARGE SCALE GENOMIC DNA]</scope>
    <source>
        <strain evidence="2">Santa_Monica_outfall</strain>
    </source>
</reference>
<dbReference type="Proteomes" id="UP000509658">
    <property type="component" value="Chromosome"/>
</dbReference>
<proteinExistence type="predicted"/>
<keyword evidence="1" id="KW-0472">Membrane</keyword>
<organism evidence="2 3">
    <name type="scientific">Candidatus Reidiella endopervernicosa</name>
    <dbReference type="NCBI Taxonomy" id="2738883"/>
    <lineage>
        <taxon>Bacteria</taxon>
        <taxon>Pseudomonadati</taxon>
        <taxon>Pseudomonadota</taxon>
        <taxon>Gammaproteobacteria</taxon>
        <taxon>Candidatus Reidiella</taxon>
    </lineage>
</organism>
<accession>A0A6N0HV52</accession>
<keyword evidence="1" id="KW-1133">Transmembrane helix</keyword>
<name>A0A6N0HV52_9GAMM</name>
<sequence>MIYNDLSTQGKSASEYIAAIAPTFLLYLLILMTAAIYWPGLIGPFLFDDIPNLSILEQLDQFDTFNRSLQFVLGGTSGPTGRPISLLSF</sequence>
<keyword evidence="1" id="KW-0812">Transmembrane</keyword>
<evidence type="ECO:0000256" key="1">
    <source>
        <dbReference type="SAM" id="Phobius"/>
    </source>
</evidence>